<reference evidence="1 2" key="1">
    <citation type="journal article" date="2021" name="Elife">
        <title>Chloroplast acquisition without the gene transfer in kleptoplastic sea slugs, Plakobranchus ocellatus.</title>
        <authorList>
            <person name="Maeda T."/>
            <person name="Takahashi S."/>
            <person name="Yoshida T."/>
            <person name="Shimamura S."/>
            <person name="Takaki Y."/>
            <person name="Nagai Y."/>
            <person name="Toyoda A."/>
            <person name="Suzuki Y."/>
            <person name="Arimoto A."/>
            <person name="Ishii H."/>
            <person name="Satoh N."/>
            <person name="Nishiyama T."/>
            <person name="Hasebe M."/>
            <person name="Maruyama T."/>
            <person name="Minagawa J."/>
            <person name="Obokata J."/>
            <person name="Shigenobu S."/>
        </authorList>
    </citation>
    <scope>NUCLEOTIDE SEQUENCE [LARGE SCALE GENOMIC DNA]</scope>
</reference>
<organism evidence="1 2">
    <name type="scientific">Elysia marginata</name>
    <dbReference type="NCBI Taxonomy" id="1093978"/>
    <lineage>
        <taxon>Eukaryota</taxon>
        <taxon>Metazoa</taxon>
        <taxon>Spiralia</taxon>
        <taxon>Lophotrochozoa</taxon>
        <taxon>Mollusca</taxon>
        <taxon>Gastropoda</taxon>
        <taxon>Heterobranchia</taxon>
        <taxon>Euthyneura</taxon>
        <taxon>Panpulmonata</taxon>
        <taxon>Sacoglossa</taxon>
        <taxon>Placobranchoidea</taxon>
        <taxon>Plakobranchidae</taxon>
        <taxon>Elysia</taxon>
    </lineage>
</organism>
<evidence type="ECO:0000313" key="2">
    <source>
        <dbReference type="Proteomes" id="UP000762676"/>
    </source>
</evidence>
<proteinExistence type="predicted"/>
<dbReference type="AlphaFoldDB" id="A0AAV4JF87"/>
<protein>
    <submittedName>
        <fullName evidence="1">Uncharacterized protein</fullName>
    </submittedName>
</protein>
<keyword evidence="2" id="KW-1185">Reference proteome</keyword>
<evidence type="ECO:0000313" key="1">
    <source>
        <dbReference type="EMBL" id="GFS20548.1"/>
    </source>
</evidence>
<name>A0AAV4JF87_9GAST</name>
<gene>
    <name evidence="1" type="ORF">ElyMa_006902100</name>
</gene>
<dbReference type="Proteomes" id="UP000762676">
    <property type="component" value="Unassembled WGS sequence"/>
</dbReference>
<accession>A0AAV4JF87</accession>
<comment type="caution">
    <text evidence="1">The sequence shown here is derived from an EMBL/GenBank/DDBJ whole genome shotgun (WGS) entry which is preliminary data.</text>
</comment>
<dbReference type="EMBL" id="BMAT01013799">
    <property type="protein sequence ID" value="GFS20548.1"/>
    <property type="molecule type" value="Genomic_DNA"/>
</dbReference>
<sequence length="122" mass="13838">MPAGLLLMINLFEYRGRESEKEDVHQENANVRNNFFQSFFTREDENPLSVPENHFRDPVEDFGITVVIVKKDLKNVYPNKPTGLDRILAKLVHILAINVYALLSPLLKSSSVSQGSPAYAHL</sequence>